<evidence type="ECO:0000313" key="5">
    <source>
        <dbReference type="EMBL" id="MBK1646096.1"/>
    </source>
</evidence>
<feature type="region of interest" description="Disordered" evidence="2">
    <location>
        <begin position="129"/>
        <end position="196"/>
    </location>
</feature>
<dbReference type="GO" id="GO:0042834">
    <property type="term" value="F:peptidoglycan binding"/>
    <property type="evidence" value="ECO:0007669"/>
    <property type="project" value="InterPro"/>
</dbReference>
<dbReference type="RefSeq" id="WP_200388909.1">
    <property type="nucleotide sequence ID" value="NZ_NRSD01000019.1"/>
</dbReference>
<dbReference type="AlphaFoldDB" id="A0A9X0WJX0"/>
<feature type="transmembrane region" description="Helical" evidence="3">
    <location>
        <begin position="245"/>
        <end position="266"/>
    </location>
</feature>
<dbReference type="PROSITE" id="PS51724">
    <property type="entry name" value="SPOR"/>
    <property type="match status" value="1"/>
</dbReference>
<keyword evidence="3" id="KW-0812">Transmembrane</keyword>
<keyword evidence="1" id="KW-0175">Coiled coil</keyword>
<protein>
    <recommendedName>
        <fullName evidence="4">SPOR domain-containing protein</fullName>
    </recommendedName>
</protein>
<comment type="caution">
    <text evidence="5">The sequence shown here is derived from an EMBL/GenBank/DDBJ whole genome shotgun (WGS) entry which is preliminary data.</text>
</comment>
<feature type="coiled-coil region" evidence="1">
    <location>
        <begin position="340"/>
        <end position="367"/>
    </location>
</feature>
<dbReference type="Proteomes" id="UP001138802">
    <property type="component" value="Unassembled WGS sequence"/>
</dbReference>
<evidence type="ECO:0000256" key="3">
    <source>
        <dbReference type="SAM" id="Phobius"/>
    </source>
</evidence>
<sequence>MTSEHATRKRALEALERLGQSADRLRDLTPRMLGEAPAFEAFVTALLRPLNNYRHVAGRLLSEPHAMPEGASSAGRAGAMPDPTQILADSERLIQAVDTFVAAPLVDEARARLVTLINEIIRPVLIPHSAHHQPGQAPPTSVAKRVVEAPQRPSQPGGEPMIEESIVRDSSIAPDDRSEHAASRPASSATAASPQPLAEAVHIHEDAATPADVPPGSGTATITPGDAQQLWWQNRLERLNRRMNTGFMFMGAVGLSLVALNLYGTFARPGLGALERADPEGTAMASVSAPSGLGESVTPAAPAPSLDLEAIEALARQLKASGDDIANLLDDWGAGPGQALESIEGRMSGVEMELARLRRDLDTLDARWPTDLDLLVAQASGGPPLRIGPEVSRDVDDQPMLAEMAPAAAEPHEDTALGAVDDAAEPAMTTLDPVAPSAESPTPFAAVVPARELILTAPVYGLQLGAMRREPGARALAEDTGLDPESLFILASGSWQFVIYGWFADELEARSALLNLSPEVRRQRPLIRFAEAGTQVTPLTSLTP</sequence>
<accession>A0A9X0WJX0</accession>
<organism evidence="5 6">
    <name type="scientific">Thiocapsa imhoffii</name>
    <dbReference type="NCBI Taxonomy" id="382777"/>
    <lineage>
        <taxon>Bacteria</taxon>
        <taxon>Pseudomonadati</taxon>
        <taxon>Pseudomonadota</taxon>
        <taxon>Gammaproteobacteria</taxon>
        <taxon>Chromatiales</taxon>
        <taxon>Chromatiaceae</taxon>
        <taxon>Thiocapsa</taxon>
    </lineage>
</organism>
<feature type="compositionally biased region" description="Low complexity" evidence="2">
    <location>
        <begin position="183"/>
        <end position="196"/>
    </location>
</feature>
<keyword evidence="6" id="KW-1185">Reference proteome</keyword>
<evidence type="ECO:0000313" key="6">
    <source>
        <dbReference type="Proteomes" id="UP001138802"/>
    </source>
</evidence>
<name>A0A9X0WJX0_9GAMM</name>
<dbReference type="EMBL" id="NRSD01000019">
    <property type="protein sequence ID" value="MBK1646096.1"/>
    <property type="molecule type" value="Genomic_DNA"/>
</dbReference>
<evidence type="ECO:0000256" key="2">
    <source>
        <dbReference type="SAM" id="MobiDB-lite"/>
    </source>
</evidence>
<feature type="domain" description="SPOR" evidence="4">
    <location>
        <begin position="454"/>
        <end position="529"/>
    </location>
</feature>
<keyword evidence="3" id="KW-1133">Transmembrane helix</keyword>
<dbReference type="Gene3D" id="3.30.70.1070">
    <property type="entry name" value="Sporulation related repeat"/>
    <property type="match status" value="1"/>
</dbReference>
<reference evidence="5 6" key="1">
    <citation type="journal article" date="2020" name="Microorganisms">
        <title>Osmotic Adaptation and Compatible Solute Biosynthesis of Phototrophic Bacteria as Revealed from Genome Analyses.</title>
        <authorList>
            <person name="Imhoff J.F."/>
            <person name="Rahn T."/>
            <person name="Kunzel S."/>
            <person name="Keller A."/>
            <person name="Neulinger S.C."/>
        </authorList>
    </citation>
    <scope>NUCLEOTIDE SEQUENCE [LARGE SCALE GENOMIC DNA]</scope>
    <source>
        <strain evidence="5 6">DSM 21303</strain>
    </source>
</reference>
<dbReference type="InterPro" id="IPR007730">
    <property type="entry name" value="SPOR-like_dom"/>
</dbReference>
<gene>
    <name evidence="5" type="ORF">CKO25_15860</name>
</gene>
<proteinExistence type="predicted"/>
<dbReference type="InterPro" id="IPR036680">
    <property type="entry name" value="SPOR-like_sf"/>
</dbReference>
<evidence type="ECO:0000256" key="1">
    <source>
        <dbReference type="SAM" id="Coils"/>
    </source>
</evidence>
<evidence type="ECO:0000259" key="4">
    <source>
        <dbReference type="PROSITE" id="PS51724"/>
    </source>
</evidence>
<keyword evidence="3" id="KW-0472">Membrane</keyword>